<dbReference type="RefSeq" id="WP_074216533.1">
    <property type="nucleotide sequence ID" value="NZ_FSRG01000005.1"/>
</dbReference>
<dbReference type="STRING" id="1121457.SAMN02745161_1720"/>
<reference evidence="2" key="1">
    <citation type="submission" date="2016-11" db="EMBL/GenBank/DDBJ databases">
        <authorList>
            <person name="Varghese N."/>
            <person name="Submissions S."/>
        </authorList>
    </citation>
    <scope>NUCLEOTIDE SEQUENCE [LARGE SCALE GENOMIC DNA]</scope>
    <source>
        <strain evidence="2">DSM 17456</strain>
    </source>
</reference>
<name>A0A1N6GPL5_9BACT</name>
<protein>
    <recommendedName>
        <fullName evidence="3">DUF1844 domain-containing protein</fullName>
    </recommendedName>
</protein>
<gene>
    <name evidence="1" type="ORF">SAMN02745161_1720</name>
</gene>
<dbReference type="Proteomes" id="UP000184694">
    <property type="component" value="Unassembled WGS sequence"/>
</dbReference>
<dbReference type="Pfam" id="PF08899">
    <property type="entry name" value="DUF1844"/>
    <property type="match status" value="1"/>
</dbReference>
<sequence>MADQNTEHNGMPEVTFSTFILSIGSSALVQLGEVPDPESGQMMENLLAAKHSIDILSMLQEKTKTCLENDEKQLLDTLLYDLRMKYVMKTK</sequence>
<organism evidence="1 2">
    <name type="scientific">Halodesulfovibrio marinisediminis DSM 17456</name>
    <dbReference type="NCBI Taxonomy" id="1121457"/>
    <lineage>
        <taxon>Bacteria</taxon>
        <taxon>Pseudomonadati</taxon>
        <taxon>Thermodesulfobacteriota</taxon>
        <taxon>Desulfovibrionia</taxon>
        <taxon>Desulfovibrionales</taxon>
        <taxon>Desulfovibrionaceae</taxon>
        <taxon>Halodesulfovibrio</taxon>
    </lineage>
</organism>
<dbReference type="InterPro" id="IPR014995">
    <property type="entry name" value="DUF1844"/>
</dbReference>
<evidence type="ECO:0008006" key="3">
    <source>
        <dbReference type="Google" id="ProtNLM"/>
    </source>
</evidence>
<evidence type="ECO:0000313" key="1">
    <source>
        <dbReference type="EMBL" id="SIO09385.1"/>
    </source>
</evidence>
<keyword evidence="2" id="KW-1185">Reference proteome</keyword>
<proteinExistence type="predicted"/>
<dbReference type="EMBL" id="FSRG01000005">
    <property type="protein sequence ID" value="SIO09385.1"/>
    <property type="molecule type" value="Genomic_DNA"/>
</dbReference>
<dbReference type="OrthoDB" id="9799618at2"/>
<accession>A0A1N6GPL5</accession>
<evidence type="ECO:0000313" key="2">
    <source>
        <dbReference type="Proteomes" id="UP000184694"/>
    </source>
</evidence>
<dbReference type="AlphaFoldDB" id="A0A1N6GPL5"/>